<comment type="caution">
    <text evidence="4">The sequence shown here is derived from an EMBL/GenBank/DDBJ whole genome shotgun (WGS) entry which is preliminary data.</text>
</comment>
<name>A0A4R1L393_9BACT</name>
<evidence type="ECO:0000256" key="1">
    <source>
        <dbReference type="SAM" id="MobiDB-lite"/>
    </source>
</evidence>
<dbReference type="InterPro" id="IPR012341">
    <property type="entry name" value="6hp_glycosidase-like_sf"/>
</dbReference>
<feature type="domain" description="Glycosyl-hydrolase family 116 N-terminal" evidence="3">
    <location>
        <begin position="73"/>
        <end position="390"/>
    </location>
</feature>
<feature type="compositionally biased region" description="Polar residues" evidence="1">
    <location>
        <begin position="28"/>
        <end position="44"/>
    </location>
</feature>
<evidence type="ECO:0000259" key="3">
    <source>
        <dbReference type="Pfam" id="PF12215"/>
    </source>
</evidence>
<dbReference type="PROSITE" id="PS51318">
    <property type="entry name" value="TAT"/>
    <property type="match status" value="1"/>
</dbReference>
<evidence type="ECO:0000313" key="4">
    <source>
        <dbReference type="EMBL" id="TCK72492.1"/>
    </source>
</evidence>
<dbReference type="Pfam" id="PF04685">
    <property type="entry name" value="DUF608"/>
    <property type="match status" value="1"/>
</dbReference>
<dbReference type="GO" id="GO:0008422">
    <property type="term" value="F:beta-glucosidase activity"/>
    <property type="evidence" value="ECO:0007669"/>
    <property type="project" value="TreeGrafter"/>
</dbReference>
<accession>A0A4R1L393</accession>
<feature type="region of interest" description="Disordered" evidence="1">
    <location>
        <begin position="28"/>
        <end position="55"/>
    </location>
</feature>
<gene>
    <name evidence="4" type="ORF">C7378_2073</name>
</gene>
<dbReference type="InterPro" id="IPR052566">
    <property type="entry name" value="Non-lysos_glucosylceramidase"/>
</dbReference>
<dbReference type="RefSeq" id="WP_131995872.1">
    <property type="nucleotide sequence ID" value="NZ_SMGK01000003.1"/>
</dbReference>
<evidence type="ECO:0000313" key="5">
    <source>
        <dbReference type="Proteomes" id="UP000295210"/>
    </source>
</evidence>
<proteinExistence type="predicted"/>
<dbReference type="OrthoDB" id="1007311at2"/>
<dbReference type="EMBL" id="SMGK01000003">
    <property type="protein sequence ID" value="TCK72492.1"/>
    <property type="molecule type" value="Genomic_DNA"/>
</dbReference>
<dbReference type="Pfam" id="PF12215">
    <property type="entry name" value="Glyco_hydr_116N"/>
    <property type="match status" value="1"/>
</dbReference>
<dbReference type="PANTHER" id="PTHR12654">
    <property type="entry name" value="BILE ACID BETA-GLUCOSIDASE-RELATED"/>
    <property type="match status" value="1"/>
</dbReference>
<dbReference type="PANTHER" id="PTHR12654:SF0">
    <property type="entry name" value="NON-LYSOSOMAL GLUCOSYLCERAMIDASE"/>
    <property type="match status" value="1"/>
</dbReference>
<protein>
    <submittedName>
        <fullName evidence="4">Uncharacterized protein (DUF608 family)</fullName>
    </submittedName>
</protein>
<sequence>MSEQSKLPRRTFLKQAAGVVGAATQMQHWSASAEAQTQAHSSTSEADKHHTKAHSDISYPRVFRGQQLQMISFPLGGVGAGSLGLGGRGQLRDWEIFNRPNVGFSPPYAFPAIWVQSGNAKPVAHVLEARILPPYEGASGLGSNNAPGLSRLESAEFTGEYPLAHIDFKDASLPVKVKLDAFSPFIPHNPDDSGLPAAILRYRVTNHGSATAKVGIVFSIDNPVTTAVAQGNVKPVEDERHNEYQADPMLAGFLMSNPRVPAADPMSGSFALAAIPAAGIRLTHWQGWPKGRWWNSPMLFWDAFSTNGELGAEPDPHNAVAALCQQRTIAPGQSADFTFILAWHFPNRTPDWCGWTAPEGKGKTVIGNYYATRFKDAWGAAKYTAENIDQLESRTRLFAKALRESTLPGVVKEAASANLSTLASTTCFRTADGEFHGFEGSNDTVGCCFGNCTHVWNYETATAFLFPSFARSLRKASFGYSMDDEGGMRFRQLLPDGYARFGFAAADGQMGQIMHAYLDWKLSGDNAWAKAMWPRLQKAIAFAWEPGGWDAERKGVLTGVQHNTYDVEFYGPNPMCGIWYLGALRACEEMGRALGDHTAADQYRRLFDQGSGWIDANLFNGNFYIQHIIGYQQSQIAPHLQSDMGSENTEHPQYQVGLGCLIDQLVGQYLSEVAGLGPLVSREHVRSTLGSLYRFNYKRTLIDHNNVERTFALNDEAAMVICDYAGVPRPHIPFPYYAEVMTGFEHSAAALMLYSGMVPEGIECIGNIRSRYDGIKRNPWDEAECGHHYARAMASWTSLVALSGFAYDGVQASVVAAPLLSHRKFRCFWATGTGWGSFTYEPSSSGTLFNLEVLAGTLPCRSCEIVAAGTAASVRLAEKNLTHTMNRHGDRGIVRLADPVTLHEGDALKIEVHA</sequence>
<dbReference type="Proteomes" id="UP000295210">
    <property type="component" value="Unassembled WGS sequence"/>
</dbReference>
<feature type="domain" description="Glycosyl-hydrolase family 116 catalytic region" evidence="2">
    <location>
        <begin position="507"/>
        <end position="796"/>
    </location>
</feature>
<dbReference type="Gene3D" id="1.50.10.10">
    <property type="match status" value="1"/>
</dbReference>
<dbReference type="InterPro" id="IPR006311">
    <property type="entry name" value="TAT_signal"/>
</dbReference>
<dbReference type="InterPro" id="IPR006775">
    <property type="entry name" value="GH116_catalytic"/>
</dbReference>
<reference evidence="4 5" key="1">
    <citation type="submission" date="2019-03" db="EMBL/GenBank/DDBJ databases">
        <title>Genomic Encyclopedia of Type Strains, Phase IV (KMG-IV): sequencing the most valuable type-strain genomes for metagenomic binning, comparative biology and taxonomic classification.</title>
        <authorList>
            <person name="Goeker M."/>
        </authorList>
    </citation>
    <scope>NUCLEOTIDE SEQUENCE [LARGE SCALE GENOMIC DNA]</scope>
    <source>
        <strain evidence="4 5">DSM 103428</strain>
    </source>
</reference>
<dbReference type="InterPro" id="IPR024462">
    <property type="entry name" value="GH116_N"/>
</dbReference>
<dbReference type="AlphaFoldDB" id="A0A4R1L393"/>
<keyword evidence="5" id="KW-1185">Reference proteome</keyword>
<organism evidence="4 5">
    <name type="scientific">Acidipila rosea</name>
    <dbReference type="NCBI Taxonomy" id="768535"/>
    <lineage>
        <taxon>Bacteria</taxon>
        <taxon>Pseudomonadati</taxon>
        <taxon>Acidobacteriota</taxon>
        <taxon>Terriglobia</taxon>
        <taxon>Terriglobales</taxon>
        <taxon>Acidobacteriaceae</taxon>
        <taxon>Acidipila</taxon>
    </lineage>
</organism>
<evidence type="ECO:0000259" key="2">
    <source>
        <dbReference type="Pfam" id="PF04685"/>
    </source>
</evidence>
<dbReference type="SUPFAM" id="SSF48208">
    <property type="entry name" value="Six-hairpin glycosidases"/>
    <property type="match status" value="1"/>
</dbReference>
<dbReference type="InterPro" id="IPR008928">
    <property type="entry name" value="6-hairpin_glycosidase_sf"/>
</dbReference>
<dbReference type="GO" id="GO:0005975">
    <property type="term" value="P:carbohydrate metabolic process"/>
    <property type="evidence" value="ECO:0007669"/>
    <property type="project" value="InterPro"/>
</dbReference>